<dbReference type="InterPro" id="IPR013324">
    <property type="entry name" value="RNA_pol_sigma_r3/r4-like"/>
</dbReference>
<dbReference type="Proteomes" id="UP000469440">
    <property type="component" value="Unassembled WGS sequence"/>
</dbReference>
<dbReference type="InterPro" id="IPR014284">
    <property type="entry name" value="RNA_pol_sigma-70_dom"/>
</dbReference>
<dbReference type="Gene3D" id="1.10.10.10">
    <property type="entry name" value="Winged helix-like DNA-binding domain superfamily/Winged helix DNA-binding domain"/>
    <property type="match status" value="1"/>
</dbReference>
<comment type="similarity">
    <text evidence="1">Belongs to the sigma-70 factor family. ECF subfamily.</text>
</comment>
<comment type="caution">
    <text evidence="7">The sequence shown here is derived from an EMBL/GenBank/DDBJ whole genome shotgun (WGS) entry which is preliminary data.</text>
</comment>
<organism evidence="7 8">
    <name type="scientific">Caproicibacter fermentans</name>
    <dbReference type="NCBI Taxonomy" id="2576756"/>
    <lineage>
        <taxon>Bacteria</taxon>
        <taxon>Bacillati</taxon>
        <taxon>Bacillota</taxon>
        <taxon>Clostridia</taxon>
        <taxon>Eubacteriales</taxon>
        <taxon>Acutalibacteraceae</taxon>
        <taxon>Caproicibacter</taxon>
    </lineage>
</organism>
<dbReference type="InterPro" id="IPR013249">
    <property type="entry name" value="RNA_pol_sigma70_r4_t2"/>
</dbReference>
<feature type="domain" description="RNA polymerase sigma-70 region 2" evidence="5">
    <location>
        <begin position="44"/>
        <end position="110"/>
    </location>
</feature>
<accession>A0A6N8HV12</accession>
<evidence type="ECO:0000256" key="3">
    <source>
        <dbReference type="ARBA" id="ARBA00023082"/>
    </source>
</evidence>
<keyword evidence="2" id="KW-0805">Transcription regulation</keyword>
<dbReference type="PANTHER" id="PTHR43133">
    <property type="entry name" value="RNA POLYMERASE ECF-TYPE SIGMA FACTO"/>
    <property type="match status" value="1"/>
</dbReference>
<dbReference type="InterPro" id="IPR007627">
    <property type="entry name" value="RNA_pol_sigma70_r2"/>
</dbReference>
<name>A0A6N8HV12_9FIRM</name>
<evidence type="ECO:0000256" key="2">
    <source>
        <dbReference type="ARBA" id="ARBA00023015"/>
    </source>
</evidence>
<dbReference type="AlphaFoldDB" id="A0A6N8HV12"/>
<dbReference type="InterPro" id="IPR013325">
    <property type="entry name" value="RNA_pol_sigma_r2"/>
</dbReference>
<dbReference type="GO" id="GO:0006352">
    <property type="term" value="P:DNA-templated transcription initiation"/>
    <property type="evidence" value="ECO:0007669"/>
    <property type="project" value="InterPro"/>
</dbReference>
<evidence type="ECO:0000256" key="1">
    <source>
        <dbReference type="ARBA" id="ARBA00010641"/>
    </source>
</evidence>
<proteinExistence type="inferred from homology"/>
<dbReference type="CDD" id="cd06171">
    <property type="entry name" value="Sigma70_r4"/>
    <property type="match status" value="1"/>
</dbReference>
<dbReference type="SUPFAM" id="SSF88946">
    <property type="entry name" value="Sigma2 domain of RNA polymerase sigma factors"/>
    <property type="match status" value="1"/>
</dbReference>
<dbReference type="InterPro" id="IPR039425">
    <property type="entry name" value="RNA_pol_sigma-70-like"/>
</dbReference>
<dbReference type="Pfam" id="PF04542">
    <property type="entry name" value="Sigma70_r2"/>
    <property type="match status" value="1"/>
</dbReference>
<sequence>MRAGVENGGNFLPGRKEIGASIVFYLKGEKWMKAAEPSGEAEELLNRYSDMVLRIALHNVKARADAEDIAQEVFLKRITARRSFASPEHEKAWMIRVTVNQCRDFLKSARNRPTVALEESVPDSPHSTEVLDAVLCLPVPYRNVIYLYYYEGYSVREISHILRRRENTVSSWLFRARAALKNSLTGGFDDES</sequence>
<dbReference type="GO" id="GO:0003677">
    <property type="term" value="F:DNA binding"/>
    <property type="evidence" value="ECO:0007669"/>
    <property type="project" value="InterPro"/>
</dbReference>
<dbReference type="Gene3D" id="1.10.1740.10">
    <property type="match status" value="1"/>
</dbReference>
<evidence type="ECO:0000259" key="6">
    <source>
        <dbReference type="Pfam" id="PF08281"/>
    </source>
</evidence>
<evidence type="ECO:0000256" key="4">
    <source>
        <dbReference type="ARBA" id="ARBA00023163"/>
    </source>
</evidence>
<keyword evidence="3" id="KW-0731">Sigma factor</keyword>
<dbReference type="SUPFAM" id="SSF88659">
    <property type="entry name" value="Sigma3 and sigma4 domains of RNA polymerase sigma factors"/>
    <property type="match status" value="1"/>
</dbReference>
<gene>
    <name evidence="7" type="ORF">CAFE_02730</name>
</gene>
<dbReference type="NCBIfam" id="TIGR02937">
    <property type="entry name" value="sigma70-ECF"/>
    <property type="match status" value="1"/>
</dbReference>
<dbReference type="PANTHER" id="PTHR43133:SF51">
    <property type="entry name" value="RNA POLYMERASE SIGMA FACTOR"/>
    <property type="match status" value="1"/>
</dbReference>
<evidence type="ECO:0000259" key="5">
    <source>
        <dbReference type="Pfam" id="PF04542"/>
    </source>
</evidence>
<dbReference type="Pfam" id="PF08281">
    <property type="entry name" value="Sigma70_r4_2"/>
    <property type="match status" value="1"/>
</dbReference>
<dbReference type="InterPro" id="IPR036388">
    <property type="entry name" value="WH-like_DNA-bd_sf"/>
</dbReference>
<protein>
    <submittedName>
        <fullName evidence="7">Sigma-70, region 4</fullName>
    </submittedName>
</protein>
<reference evidence="7 8" key="1">
    <citation type="submission" date="2019-09" db="EMBL/GenBank/DDBJ databases">
        <title>Genome sequence of Clostridium sp. EA1.</title>
        <authorList>
            <person name="Poehlein A."/>
            <person name="Bengelsdorf F.R."/>
            <person name="Daniel R."/>
        </authorList>
    </citation>
    <scope>NUCLEOTIDE SEQUENCE [LARGE SCALE GENOMIC DNA]</scope>
    <source>
        <strain evidence="7 8">EA1</strain>
    </source>
</reference>
<keyword evidence="4" id="KW-0804">Transcription</keyword>
<feature type="domain" description="RNA polymerase sigma factor 70 region 4 type 2" evidence="6">
    <location>
        <begin position="129"/>
        <end position="180"/>
    </location>
</feature>
<evidence type="ECO:0000313" key="8">
    <source>
        <dbReference type="Proteomes" id="UP000469440"/>
    </source>
</evidence>
<dbReference type="GO" id="GO:0016987">
    <property type="term" value="F:sigma factor activity"/>
    <property type="evidence" value="ECO:0007669"/>
    <property type="project" value="UniProtKB-KW"/>
</dbReference>
<keyword evidence="8" id="KW-1185">Reference proteome</keyword>
<dbReference type="EMBL" id="VWXL01000010">
    <property type="protein sequence ID" value="MVB09616.1"/>
    <property type="molecule type" value="Genomic_DNA"/>
</dbReference>
<evidence type="ECO:0000313" key="7">
    <source>
        <dbReference type="EMBL" id="MVB09616.1"/>
    </source>
</evidence>